<dbReference type="OrthoDB" id="963379at2"/>
<evidence type="ECO:0000256" key="1">
    <source>
        <dbReference type="SAM" id="Phobius"/>
    </source>
</evidence>
<reference evidence="3" key="1">
    <citation type="submission" date="2016-01" db="EMBL/GenBank/DDBJ databases">
        <authorList>
            <person name="Mitreva M."/>
            <person name="Pepin K.H."/>
            <person name="Mihindukulasuriya K.A."/>
            <person name="Fulton R."/>
            <person name="Fronick C."/>
            <person name="O'Laughlin M."/>
            <person name="Miner T."/>
            <person name="Herter B."/>
            <person name="Rosa B.A."/>
            <person name="Cordes M."/>
            <person name="Tomlinson C."/>
            <person name="Wollam A."/>
            <person name="Palsikar V.B."/>
            <person name="Mardis E.R."/>
            <person name="Wilson R.K."/>
        </authorList>
    </citation>
    <scope>NUCLEOTIDE SEQUENCE [LARGE SCALE GENOMIC DNA]</scope>
    <source>
        <strain evidence="3">KA00683</strain>
    </source>
</reference>
<protein>
    <recommendedName>
        <fullName evidence="4">Signal peptide protein, YSIRK family</fullName>
    </recommendedName>
</protein>
<dbReference type="AlphaFoldDB" id="A0A134BB85"/>
<name>A0A134BB85_9PORP</name>
<sequence length="81" mass="8970">MLYSKKNYLLMALSALFILVGFILMSGGQSEDPTAFSPEIFSSRRIVVAPIVCLIGFCLMVYAILVKPAARPIEKKEEEEA</sequence>
<gene>
    <name evidence="2" type="ORF">HMPREF3185_00569</name>
</gene>
<dbReference type="PATRIC" id="fig|322095.3.peg.560"/>
<evidence type="ECO:0000313" key="2">
    <source>
        <dbReference type="EMBL" id="KXB77194.1"/>
    </source>
</evidence>
<keyword evidence="3" id="KW-1185">Reference proteome</keyword>
<evidence type="ECO:0008006" key="4">
    <source>
        <dbReference type="Google" id="ProtNLM"/>
    </source>
</evidence>
<organism evidence="2 3">
    <name type="scientific">Porphyromonas somerae</name>
    <dbReference type="NCBI Taxonomy" id="322095"/>
    <lineage>
        <taxon>Bacteria</taxon>
        <taxon>Pseudomonadati</taxon>
        <taxon>Bacteroidota</taxon>
        <taxon>Bacteroidia</taxon>
        <taxon>Bacteroidales</taxon>
        <taxon>Porphyromonadaceae</taxon>
        <taxon>Porphyromonas</taxon>
    </lineage>
</organism>
<feature type="transmembrane region" description="Helical" evidence="1">
    <location>
        <begin position="46"/>
        <end position="66"/>
    </location>
</feature>
<evidence type="ECO:0000313" key="3">
    <source>
        <dbReference type="Proteomes" id="UP000070224"/>
    </source>
</evidence>
<keyword evidence="1" id="KW-1133">Transmembrane helix</keyword>
<keyword evidence="1" id="KW-0812">Transmembrane</keyword>
<accession>A0A134BB85</accession>
<dbReference type="Pfam" id="PF11297">
    <property type="entry name" value="DUF3098"/>
    <property type="match status" value="1"/>
</dbReference>
<dbReference type="STRING" id="322095.HMPREF3185_00569"/>
<dbReference type="Proteomes" id="UP000070224">
    <property type="component" value="Unassembled WGS sequence"/>
</dbReference>
<dbReference type="RefSeq" id="WP_060935042.1">
    <property type="nucleotide sequence ID" value="NZ_KQ960432.1"/>
</dbReference>
<dbReference type="InterPro" id="IPR021448">
    <property type="entry name" value="DUF3098"/>
</dbReference>
<keyword evidence="1" id="KW-0472">Membrane</keyword>
<proteinExistence type="predicted"/>
<comment type="caution">
    <text evidence="2">The sequence shown here is derived from an EMBL/GenBank/DDBJ whole genome shotgun (WGS) entry which is preliminary data.</text>
</comment>
<dbReference type="EMBL" id="LSDK01000048">
    <property type="protein sequence ID" value="KXB77194.1"/>
    <property type="molecule type" value="Genomic_DNA"/>
</dbReference>